<reference evidence="2" key="2">
    <citation type="submission" date="2015-01" db="EMBL/GenBank/DDBJ databases">
        <title>Evolutionary Origins and Diversification of the Mycorrhizal Mutualists.</title>
        <authorList>
            <consortium name="DOE Joint Genome Institute"/>
            <consortium name="Mycorrhizal Genomics Consortium"/>
            <person name="Kohler A."/>
            <person name="Kuo A."/>
            <person name="Nagy L.G."/>
            <person name="Floudas D."/>
            <person name="Copeland A."/>
            <person name="Barry K.W."/>
            <person name="Cichocki N."/>
            <person name="Veneault-Fourrey C."/>
            <person name="LaButti K."/>
            <person name="Lindquist E.A."/>
            <person name="Lipzen A."/>
            <person name="Lundell T."/>
            <person name="Morin E."/>
            <person name="Murat C."/>
            <person name="Riley R."/>
            <person name="Ohm R."/>
            <person name="Sun H."/>
            <person name="Tunlid A."/>
            <person name="Henrissat B."/>
            <person name="Grigoriev I.V."/>
            <person name="Hibbett D.S."/>
            <person name="Martin F."/>
        </authorList>
    </citation>
    <scope>NUCLEOTIDE SEQUENCE [LARGE SCALE GENOMIC DNA]</scope>
    <source>
        <strain evidence="2">F 1598</strain>
    </source>
</reference>
<dbReference type="InParanoid" id="A0A0C3BIE3"/>
<dbReference type="Proteomes" id="UP000054166">
    <property type="component" value="Unassembled WGS sequence"/>
</dbReference>
<dbReference type="AlphaFoldDB" id="A0A0C3BIE3"/>
<dbReference type="HOGENOM" id="CLU_2251080_0_0_1"/>
<accession>A0A0C3BIE3</accession>
<organism evidence="1 2">
    <name type="scientific">Piloderma croceum (strain F 1598)</name>
    <dbReference type="NCBI Taxonomy" id="765440"/>
    <lineage>
        <taxon>Eukaryota</taxon>
        <taxon>Fungi</taxon>
        <taxon>Dikarya</taxon>
        <taxon>Basidiomycota</taxon>
        <taxon>Agaricomycotina</taxon>
        <taxon>Agaricomycetes</taxon>
        <taxon>Agaricomycetidae</taxon>
        <taxon>Atheliales</taxon>
        <taxon>Atheliaceae</taxon>
        <taxon>Piloderma</taxon>
    </lineage>
</organism>
<protein>
    <submittedName>
        <fullName evidence="1">Uncharacterized protein</fullName>
    </submittedName>
</protein>
<evidence type="ECO:0000313" key="1">
    <source>
        <dbReference type="EMBL" id="KIM77097.1"/>
    </source>
</evidence>
<keyword evidence="2" id="KW-1185">Reference proteome</keyword>
<reference evidence="1 2" key="1">
    <citation type="submission" date="2014-04" db="EMBL/GenBank/DDBJ databases">
        <authorList>
            <consortium name="DOE Joint Genome Institute"/>
            <person name="Kuo A."/>
            <person name="Tarkka M."/>
            <person name="Buscot F."/>
            <person name="Kohler A."/>
            <person name="Nagy L.G."/>
            <person name="Floudas D."/>
            <person name="Copeland A."/>
            <person name="Barry K.W."/>
            <person name="Cichocki N."/>
            <person name="Veneault-Fourrey C."/>
            <person name="LaButti K."/>
            <person name="Lindquist E.A."/>
            <person name="Lipzen A."/>
            <person name="Lundell T."/>
            <person name="Morin E."/>
            <person name="Murat C."/>
            <person name="Sun H."/>
            <person name="Tunlid A."/>
            <person name="Henrissat B."/>
            <person name="Grigoriev I.V."/>
            <person name="Hibbett D.S."/>
            <person name="Martin F."/>
            <person name="Nordberg H.P."/>
            <person name="Cantor M.N."/>
            <person name="Hua S.X."/>
        </authorList>
    </citation>
    <scope>NUCLEOTIDE SEQUENCE [LARGE SCALE GENOMIC DNA]</scope>
    <source>
        <strain evidence="1 2">F 1598</strain>
    </source>
</reference>
<gene>
    <name evidence="1" type="ORF">PILCRDRAFT_825627</name>
</gene>
<dbReference type="EMBL" id="KN833028">
    <property type="protein sequence ID" value="KIM77097.1"/>
    <property type="molecule type" value="Genomic_DNA"/>
</dbReference>
<sequence length="104" mass="12509">MADSVVWASPIRIRRDNPLLGLGSNWDEKPRNRLSNDRIPWSTQRSIFYWRREKLCDFARYLVIGYFDLRSPSLFFYLPLCIVRDCTYTRFCLFPMLKSVSFSR</sequence>
<name>A0A0C3BIE3_PILCF</name>
<proteinExistence type="predicted"/>
<evidence type="ECO:0000313" key="2">
    <source>
        <dbReference type="Proteomes" id="UP000054166"/>
    </source>
</evidence>